<dbReference type="EMBL" id="BQNB010020899">
    <property type="protein sequence ID" value="GJU00794.1"/>
    <property type="molecule type" value="Genomic_DNA"/>
</dbReference>
<accession>A0ABQ5IND8</accession>
<sequence>MKLICRISGLICSIQDMDSYNISGKISSMFSILLTPLRCDDTHDVTPRVSALAGCDSIEDPKEEQIEEEPLEKPREKG</sequence>
<organism evidence="2 3">
    <name type="scientific">Tanacetum coccineum</name>
    <dbReference type="NCBI Taxonomy" id="301880"/>
    <lineage>
        <taxon>Eukaryota</taxon>
        <taxon>Viridiplantae</taxon>
        <taxon>Streptophyta</taxon>
        <taxon>Embryophyta</taxon>
        <taxon>Tracheophyta</taxon>
        <taxon>Spermatophyta</taxon>
        <taxon>Magnoliopsida</taxon>
        <taxon>eudicotyledons</taxon>
        <taxon>Gunneridae</taxon>
        <taxon>Pentapetalae</taxon>
        <taxon>asterids</taxon>
        <taxon>campanulids</taxon>
        <taxon>Asterales</taxon>
        <taxon>Asteraceae</taxon>
        <taxon>Asteroideae</taxon>
        <taxon>Anthemideae</taxon>
        <taxon>Anthemidinae</taxon>
        <taxon>Tanacetum</taxon>
    </lineage>
</organism>
<feature type="region of interest" description="Disordered" evidence="1">
    <location>
        <begin position="56"/>
        <end position="78"/>
    </location>
</feature>
<gene>
    <name evidence="2" type="ORF">Tco_1111132</name>
</gene>
<reference evidence="2" key="1">
    <citation type="journal article" date="2022" name="Int. J. Mol. Sci.">
        <title>Draft Genome of Tanacetum Coccineum: Genomic Comparison of Closely Related Tanacetum-Family Plants.</title>
        <authorList>
            <person name="Yamashiro T."/>
            <person name="Shiraishi A."/>
            <person name="Nakayama K."/>
            <person name="Satake H."/>
        </authorList>
    </citation>
    <scope>NUCLEOTIDE SEQUENCE</scope>
</reference>
<proteinExistence type="predicted"/>
<keyword evidence="3" id="KW-1185">Reference proteome</keyword>
<evidence type="ECO:0000313" key="3">
    <source>
        <dbReference type="Proteomes" id="UP001151760"/>
    </source>
</evidence>
<name>A0ABQ5IND8_9ASTR</name>
<dbReference type="Proteomes" id="UP001151760">
    <property type="component" value="Unassembled WGS sequence"/>
</dbReference>
<evidence type="ECO:0000256" key="1">
    <source>
        <dbReference type="SAM" id="MobiDB-lite"/>
    </source>
</evidence>
<protein>
    <submittedName>
        <fullName evidence="2">Uncharacterized protein</fullName>
    </submittedName>
</protein>
<comment type="caution">
    <text evidence="2">The sequence shown here is derived from an EMBL/GenBank/DDBJ whole genome shotgun (WGS) entry which is preliminary data.</text>
</comment>
<evidence type="ECO:0000313" key="2">
    <source>
        <dbReference type="EMBL" id="GJU00794.1"/>
    </source>
</evidence>
<reference evidence="2" key="2">
    <citation type="submission" date="2022-01" db="EMBL/GenBank/DDBJ databases">
        <authorList>
            <person name="Yamashiro T."/>
            <person name="Shiraishi A."/>
            <person name="Satake H."/>
            <person name="Nakayama K."/>
        </authorList>
    </citation>
    <scope>NUCLEOTIDE SEQUENCE</scope>
</reference>